<dbReference type="PANTHER" id="PTHR31562">
    <property type="entry name" value="PROTEIN CBG18972"/>
    <property type="match status" value="1"/>
</dbReference>
<sequence length="178" mass="21349">MDLQVSQSPVANYKMFMLQMYLVELFANNSHLIPRCQELWKCTVNFETLTRYTLCCREALKGLNITKIFVYEKGKGWARDAWLTNSYWSPERDFMFHDMKEKNRLTFAKPQNSQRNLKPTVDHIPWFNTLSAPLDREQCRQGRMNWSHIPELIAPKEELEEHLNKRKKIVEDEYRTET</sequence>
<proteinExistence type="predicted"/>
<dbReference type="Proteomes" id="UP001196413">
    <property type="component" value="Unassembled WGS sequence"/>
</dbReference>
<evidence type="ECO:0000313" key="2">
    <source>
        <dbReference type="Proteomes" id="UP001196413"/>
    </source>
</evidence>
<dbReference type="AlphaFoldDB" id="A0AAD5QYL1"/>
<reference evidence="1" key="1">
    <citation type="submission" date="2021-06" db="EMBL/GenBank/DDBJ databases">
        <title>Parelaphostrongylus tenuis whole genome reference sequence.</title>
        <authorList>
            <person name="Garwood T.J."/>
            <person name="Larsen P.A."/>
            <person name="Fountain-Jones N.M."/>
            <person name="Garbe J.R."/>
            <person name="Macchietto M.G."/>
            <person name="Kania S.A."/>
            <person name="Gerhold R.W."/>
            <person name="Richards J.E."/>
            <person name="Wolf T.M."/>
        </authorList>
    </citation>
    <scope>NUCLEOTIDE SEQUENCE</scope>
    <source>
        <strain evidence="1">MNPRO001-30</strain>
        <tissue evidence="1">Meninges</tissue>
    </source>
</reference>
<organism evidence="1 2">
    <name type="scientific">Parelaphostrongylus tenuis</name>
    <name type="common">Meningeal worm</name>
    <dbReference type="NCBI Taxonomy" id="148309"/>
    <lineage>
        <taxon>Eukaryota</taxon>
        <taxon>Metazoa</taxon>
        <taxon>Ecdysozoa</taxon>
        <taxon>Nematoda</taxon>
        <taxon>Chromadorea</taxon>
        <taxon>Rhabditida</taxon>
        <taxon>Rhabditina</taxon>
        <taxon>Rhabditomorpha</taxon>
        <taxon>Strongyloidea</taxon>
        <taxon>Metastrongylidae</taxon>
        <taxon>Parelaphostrongylus</taxon>
    </lineage>
</organism>
<gene>
    <name evidence="1" type="ORF">KIN20_026906</name>
</gene>
<dbReference type="Pfam" id="PF03314">
    <property type="entry name" value="DUF273"/>
    <property type="match status" value="1"/>
</dbReference>
<keyword evidence="2" id="KW-1185">Reference proteome</keyword>
<dbReference type="PANTHER" id="PTHR31562:SF9">
    <property type="entry name" value="GLYCOSYLTRANSFERASE FAMILY 8 PROTEIN"/>
    <property type="match status" value="1"/>
</dbReference>
<dbReference type="EMBL" id="JAHQIW010005506">
    <property type="protein sequence ID" value="KAJ1366280.1"/>
    <property type="molecule type" value="Genomic_DNA"/>
</dbReference>
<protein>
    <submittedName>
        <fullName evidence="1">Uncharacterized protein</fullName>
    </submittedName>
</protein>
<dbReference type="InterPro" id="IPR004988">
    <property type="entry name" value="DUF273"/>
</dbReference>
<accession>A0AAD5QYL1</accession>
<comment type="caution">
    <text evidence="1">The sequence shown here is derived from an EMBL/GenBank/DDBJ whole genome shotgun (WGS) entry which is preliminary data.</text>
</comment>
<name>A0AAD5QYL1_PARTN</name>
<evidence type="ECO:0000313" key="1">
    <source>
        <dbReference type="EMBL" id="KAJ1366280.1"/>
    </source>
</evidence>